<keyword evidence="1" id="KW-1133">Transmembrane helix</keyword>
<evidence type="ECO:0008006" key="4">
    <source>
        <dbReference type="Google" id="ProtNLM"/>
    </source>
</evidence>
<dbReference type="AlphaFoldDB" id="A0A1H9JAJ6"/>
<dbReference type="STRING" id="137733.SAMN05421767_10841"/>
<organism evidence="2 3">
    <name type="scientific">Granulicatella balaenopterae</name>
    <dbReference type="NCBI Taxonomy" id="137733"/>
    <lineage>
        <taxon>Bacteria</taxon>
        <taxon>Bacillati</taxon>
        <taxon>Bacillota</taxon>
        <taxon>Bacilli</taxon>
        <taxon>Lactobacillales</taxon>
        <taxon>Carnobacteriaceae</taxon>
        <taxon>Granulicatella</taxon>
    </lineage>
</organism>
<gene>
    <name evidence="2" type="ORF">SAMN05421767_10841</name>
</gene>
<keyword evidence="1" id="KW-0812">Transmembrane</keyword>
<evidence type="ECO:0000313" key="3">
    <source>
        <dbReference type="Proteomes" id="UP000198556"/>
    </source>
</evidence>
<proteinExistence type="predicted"/>
<feature type="transmembrane region" description="Helical" evidence="1">
    <location>
        <begin position="6"/>
        <end position="24"/>
    </location>
</feature>
<dbReference type="RefSeq" id="WP_177159511.1">
    <property type="nucleotide sequence ID" value="NZ_FOGF01000008.1"/>
</dbReference>
<accession>A0A1H9JAJ6</accession>
<reference evidence="2 3" key="1">
    <citation type="submission" date="2016-10" db="EMBL/GenBank/DDBJ databases">
        <authorList>
            <person name="de Groot N.N."/>
        </authorList>
    </citation>
    <scope>NUCLEOTIDE SEQUENCE [LARGE SCALE GENOMIC DNA]</scope>
    <source>
        <strain evidence="2 3">DSM 15827</strain>
    </source>
</reference>
<keyword evidence="3" id="KW-1185">Reference proteome</keyword>
<evidence type="ECO:0000256" key="1">
    <source>
        <dbReference type="SAM" id="Phobius"/>
    </source>
</evidence>
<protein>
    <recommendedName>
        <fullName evidence="4">Virus attachment protein p12 family protein</fullName>
    </recommendedName>
</protein>
<evidence type="ECO:0000313" key="2">
    <source>
        <dbReference type="EMBL" id="SEQ84051.1"/>
    </source>
</evidence>
<name>A0A1H9JAJ6_9LACT</name>
<keyword evidence="1" id="KW-0472">Membrane</keyword>
<dbReference type="Proteomes" id="UP000198556">
    <property type="component" value="Unassembled WGS sequence"/>
</dbReference>
<dbReference type="EMBL" id="FOGF01000008">
    <property type="protein sequence ID" value="SEQ84051.1"/>
    <property type="molecule type" value="Genomic_DNA"/>
</dbReference>
<sequence length="57" mass="6359">MNIQSWILLAIVIAAMIIVVVRMFKKGSSCESCQVEDCAVKHIANSQSCCQKKEDTR</sequence>